<protein>
    <submittedName>
        <fullName evidence="4">Multimeric flavodoxin WrbA</fullName>
    </submittedName>
</protein>
<dbReference type="Proteomes" id="UP000198894">
    <property type="component" value="Unassembled WGS sequence"/>
</dbReference>
<name>A0A1G8HSV3_9HYPH</name>
<dbReference type="SUPFAM" id="SSF52218">
    <property type="entry name" value="Flavoproteins"/>
    <property type="match status" value="1"/>
</dbReference>
<dbReference type="PANTHER" id="PTHR43278:SF1">
    <property type="entry name" value="IRON-SULFUR FLAVOPROTEIN MJ1083"/>
    <property type="match status" value="1"/>
</dbReference>
<evidence type="ECO:0000313" key="5">
    <source>
        <dbReference type="Proteomes" id="UP000198894"/>
    </source>
</evidence>
<sequence length="196" mass="21516">MDKATTIIGIDCSPRASSNSARMLGEVLRSLERDRGVKVVEQVRLADERIDCLGCEQCYQTFGYHGDGIDRVLSLMKESDVILMATPTCFGMPPALGVVLLDRSDPLWRDGQQLKGKLGAVIVNGATDPADDPSVRLCADNMIKFFEQHEMPCVQPVHLGGTLAYPEQRFPDPLPAGTMGVLEQLADEIRQWVGSR</sequence>
<evidence type="ECO:0000259" key="3">
    <source>
        <dbReference type="Pfam" id="PF03358"/>
    </source>
</evidence>
<dbReference type="RefSeq" id="WP_091590017.1">
    <property type="nucleotide sequence ID" value="NZ_FNEE01000001.1"/>
</dbReference>
<dbReference type="InterPro" id="IPR051796">
    <property type="entry name" value="ISF_SsuE-like"/>
</dbReference>
<dbReference type="Gene3D" id="3.40.50.360">
    <property type="match status" value="1"/>
</dbReference>
<proteinExistence type="predicted"/>
<accession>A0A1G8HSV3</accession>
<dbReference type="Pfam" id="PF03358">
    <property type="entry name" value="FMN_red"/>
    <property type="match status" value="1"/>
</dbReference>
<keyword evidence="1" id="KW-0285">Flavoprotein</keyword>
<dbReference type="PANTHER" id="PTHR43278">
    <property type="entry name" value="NAD(P)H-DEPENDENT FMN-CONTAINING OXIDOREDUCTASE YWQN-RELATED"/>
    <property type="match status" value="1"/>
</dbReference>
<keyword evidence="5" id="KW-1185">Reference proteome</keyword>
<dbReference type="AlphaFoldDB" id="A0A1G8HSV3"/>
<dbReference type="GO" id="GO:0016491">
    <property type="term" value="F:oxidoreductase activity"/>
    <property type="evidence" value="ECO:0007669"/>
    <property type="project" value="InterPro"/>
</dbReference>
<gene>
    <name evidence="4" type="ORF">SAMN05428953_101158</name>
</gene>
<dbReference type="InterPro" id="IPR029039">
    <property type="entry name" value="Flavoprotein-like_sf"/>
</dbReference>
<keyword evidence="2" id="KW-0288">FMN</keyword>
<dbReference type="InterPro" id="IPR005025">
    <property type="entry name" value="FMN_Rdtase-like_dom"/>
</dbReference>
<reference evidence="5" key="1">
    <citation type="submission" date="2016-10" db="EMBL/GenBank/DDBJ databases">
        <authorList>
            <person name="Varghese N."/>
            <person name="Submissions S."/>
        </authorList>
    </citation>
    <scope>NUCLEOTIDE SEQUENCE [LARGE SCALE GENOMIC DNA]</scope>
    <source>
        <strain evidence="5">CGMCC 1.11022</strain>
    </source>
</reference>
<evidence type="ECO:0000256" key="2">
    <source>
        <dbReference type="ARBA" id="ARBA00022643"/>
    </source>
</evidence>
<evidence type="ECO:0000313" key="4">
    <source>
        <dbReference type="EMBL" id="SDI09735.1"/>
    </source>
</evidence>
<dbReference type="EMBL" id="FNEE01000001">
    <property type="protein sequence ID" value="SDI09735.1"/>
    <property type="molecule type" value="Genomic_DNA"/>
</dbReference>
<organism evidence="4 5">
    <name type="scientific">Mesorhizobium muleiense</name>
    <dbReference type="NCBI Taxonomy" id="1004279"/>
    <lineage>
        <taxon>Bacteria</taxon>
        <taxon>Pseudomonadati</taxon>
        <taxon>Pseudomonadota</taxon>
        <taxon>Alphaproteobacteria</taxon>
        <taxon>Hyphomicrobiales</taxon>
        <taxon>Phyllobacteriaceae</taxon>
        <taxon>Mesorhizobium</taxon>
    </lineage>
</organism>
<feature type="domain" description="NADPH-dependent FMN reductase-like" evidence="3">
    <location>
        <begin position="6"/>
        <end position="126"/>
    </location>
</feature>
<evidence type="ECO:0000256" key="1">
    <source>
        <dbReference type="ARBA" id="ARBA00022630"/>
    </source>
</evidence>